<evidence type="ECO:0000313" key="12">
    <source>
        <dbReference type="EMBL" id="SMO52984.1"/>
    </source>
</evidence>
<evidence type="ECO:0000256" key="9">
    <source>
        <dbReference type="ARBA" id="ARBA00035611"/>
    </source>
</evidence>
<keyword evidence="8 11" id="KW-0472">Membrane</keyword>
<feature type="transmembrane region" description="Helical" evidence="11">
    <location>
        <begin position="292"/>
        <end position="310"/>
    </location>
</feature>
<dbReference type="InterPro" id="IPR001851">
    <property type="entry name" value="ABC_transp_permease"/>
</dbReference>
<evidence type="ECO:0000256" key="7">
    <source>
        <dbReference type="ARBA" id="ARBA00022989"/>
    </source>
</evidence>
<feature type="transmembrane region" description="Helical" evidence="11">
    <location>
        <begin position="372"/>
        <end position="391"/>
    </location>
</feature>
<comment type="function">
    <text evidence="9">Part of the binding-protein-dependent transport system for D-xylose. Probably responsible for the translocation of the substrate across the membrane.</text>
</comment>
<dbReference type="PANTHER" id="PTHR32196">
    <property type="entry name" value="ABC TRANSPORTER PERMEASE PROTEIN YPHD-RELATED-RELATED"/>
    <property type="match status" value="1"/>
</dbReference>
<protein>
    <recommendedName>
        <fullName evidence="10">Xylose transport system permease protein XylH</fullName>
    </recommendedName>
</protein>
<comment type="subcellular location">
    <subcellularLocation>
        <location evidence="1">Cell membrane</location>
        <topology evidence="1">Multi-pass membrane protein</topology>
    </subcellularLocation>
</comment>
<evidence type="ECO:0000256" key="6">
    <source>
        <dbReference type="ARBA" id="ARBA00022692"/>
    </source>
</evidence>
<evidence type="ECO:0000256" key="2">
    <source>
        <dbReference type="ARBA" id="ARBA00022448"/>
    </source>
</evidence>
<dbReference type="EMBL" id="FXTI01000003">
    <property type="protein sequence ID" value="SMO52984.1"/>
    <property type="molecule type" value="Genomic_DNA"/>
</dbReference>
<feature type="transmembrane region" description="Helical" evidence="11">
    <location>
        <begin position="179"/>
        <end position="198"/>
    </location>
</feature>
<evidence type="ECO:0000256" key="8">
    <source>
        <dbReference type="ARBA" id="ARBA00023136"/>
    </source>
</evidence>
<dbReference type="AlphaFoldDB" id="A0A521C0S4"/>
<dbReference type="GO" id="GO:0005886">
    <property type="term" value="C:plasma membrane"/>
    <property type="evidence" value="ECO:0007669"/>
    <property type="project" value="UniProtKB-SubCell"/>
</dbReference>
<accession>A0A521C0S4</accession>
<feature type="transmembrane region" description="Helical" evidence="11">
    <location>
        <begin position="114"/>
        <end position="134"/>
    </location>
</feature>
<dbReference type="GO" id="GO:0022857">
    <property type="term" value="F:transmembrane transporter activity"/>
    <property type="evidence" value="ECO:0007669"/>
    <property type="project" value="InterPro"/>
</dbReference>
<feature type="transmembrane region" description="Helical" evidence="11">
    <location>
        <begin position="141"/>
        <end position="159"/>
    </location>
</feature>
<gene>
    <name evidence="12" type="ORF">SAMN06264849_10351</name>
</gene>
<keyword evidence="7 11" id="KW-1133">Transmembrane helix</keyword>
<keyword evidence="5" id="KW-0762">Sugar transport</keyword>
<evidence type="ECO:0000256" key="4">
    <source>
        <dbReference type="ARBA" id="ARBA00022519"/>
    </source>
</evidence>
<dbReference type="Pfam" id="PF02653">
    <property type="entry name" value="BPD_transp_2"/>
    <property type="match status" value="1"/>
</dbReference>
<keyword evidence="6 11" id="KW-0812">Transmembrane</keyword>
<feature type="transmembrane region" description="Helical" evidence="11">
    <location>
        <begin position="342"/>
        <end position="360"/>
    </location>
</feature>
<keyword evidence="3" id="KW-1003">Cell membrane</keyword>
<dbReference type="OrthoDB" id="9813906at2"/>
<evidence type="ECO:0000256" key="3">
    <source>
        <dbReference type="ARBA" id="ARBA00022475"/>
    </source>
</evidence>
<feature type="transmembrane region" description="Helical" evidence="11">
    <location>
        <begin position="90"/>
        <end position="108"/>
    </location>
</feature>
<evidence type="ECO:0000256" key="11">
    <source>
        <dbReference type="SAM" id="Phobius"/>
    </source>
</evidence>
<sequence>MDAKLQHSGNEADKTLTGKQKAMQLLGKMDLRAYTMIAALLGIWVFFSFMNEFFLSPRNLSNLFLQMSVTSILAIGMLLVIVAGHIDLSVGSIVGLTGGIAAILQVWYDWNTLPVILVTLFVGVLIGLIQGWWVAYQAVPAFIVTLGGMMMFRGVLMGISKGSTIAPLEDTFKLIGSGYIPYLMGWGLAVVAIVVIAVSQWKQRQTRKKYGFALSPLYADVIKILFYAVLIGIFVSLMNSYKGIPFPIILVLVLAILFTFIAKKTRMGRHIYAIGGNTEAARLSGINVRWRTMTVFVFSSLLASITGIVLTARVNAATIGAGTMYELDAIAACVIGGTSLMGGSGTIVGAVIGALVMASLDNGMSIMNMENFWQFIVKGGVLILAVWFDMYSRRKKTA</sequence>
<dbReference type="Proteomes" id="UP000315636">
    <property type="component" value="Unassembled WGS sequence"/>
</dbReference>
<feature type="transmembrane region" description="Helical" evidence="11">
    <location>
        <begin position="244"/>
        <end position="262"/>
    </location>
</feature>
<evidence type="ECO:0000313" key="13">
    <source>
        <dbReference type="Proteomes" id="UP000315636"/>
    </source>
</evidence>
<dbReference type="PANTHER" id="PTHR32196:SF32">
    <property type="entry name" value="XYLOSE TRANSPORT SYSTEM PERMEASE PROTEIN XYLH"/>
    <property type="match status" value="1"/>
</dbReference>
<evidence type="ECO:0000256" key="1">
    <source>
        <dbReference type="ARBA" id="ARBA00004651"/>
    </source>
</evidence>
<feature type="transmembrane region" description="Helical" evidence="11">
    <location>
        <begin position="31"/>
        <end position="51"/>
    </location>
</feature>
<feature type="transmembrane region" description="Helical" evidence="11">
    <location>
        <begin position="63"/>
        <end position="83"/>
    </location>
</feature>
<name>A0A521C0S4_9BACL</name>
<dbReference type="CDD" id="cd06579">
    <property type="entry name" value="TM_PBP1_transp_AraH_like"/>
    <property type="match status" value="1"/>
</dbReference>
<keyword evidence="2" id="KW-0813">Transport</keyword>
<keyword evidence="13" id="KW-1185">Reference proteome</keyword>
<reference evidence="12 13" key="1">
    <citation type="submission" date="2017-05" db="EMBL/GenBank/DDBJ databases">
        <authorList>
            <person name="Varghese N."/>
            <person name="Submissions S."/>
        </authorList>
    </citation>
    <scope>NUCLEOTIDE SEQUENCE [LARGE SCALE GENOMIC DNA]</scope>
    <source>
        <strain evidence="12 13">DSM 45474</strain>
    </source>
</reference>
<keyword evidence="4" id="KW-0997">Cell inner membrane</keyword>
<evidence type="ECO:0000256" key="10">
    <source>
        <dbReference type="ARBA" id="ARBA00035686"/>
    </source>
</evidence>
<feature type="transmembrane region" description="Helical" evidence="11">
    <location>
        <begin position="210"/>
        <end position="238"/>
    </location>
</feature>
<organism evidence="12 13">
    <name type="scientific">Melghirimyces algeriensis</name>
    <dbReference type="NCBI Taxonomy" id="910412"/>
    <lineage>
        <taxon>Bacteria</taxon>
        <taxon>Bacillati</taxon>
        <taxon>Bacillota</taxon>
        <taxon>Bacilli</taxon>
        <taxon>Bacillales</taxon>
        <taxon>Thermoactinomycetaceae</taxon>
        <taxon>Melghirimyces</taxon>
    </lineage>
</organism>
<evidence type="ECO:0000256" key="5">
    <source>
        <dbReference type="ARBA" id="ARBA00022597"/>
    </source>
</evidence>
<proteinExistence type="predicted"/>